<dbReference type="PANTHER" id="PTHR30572">
    <property type="entry name" value="MEMBRANE COMPONENT OF TRANSPORTER-RELATED"/>
    <property type="match status" value="1"/>
</dbReference>
<feature type="transmembrane region" description="Helical" evidence="6">
    <location>
        <begin position="21"/>
        <end position="42"/>
    </location>
</feature>
<evidence type="ECO:0000313" key="9">
    <source>
        <dbReference type="EMBL" id="SIN65381.1"/>
    </source>
</evidence>
<dbReference type="OrthoDB" id="5933722at2"/>
<dbReference type="AlphaFoldDB" id="A0A1N6D3L3"/>
<keyword evidence="2" id="KW-1003">Cell membrane</keyword>
<dbReference type="STRING" id="536979.SAMN04488055_0209"/>
<feature type="transmembrane region" description="Helical" evidence="6">
    <location>
        <begin position="433"/>
        <end position="453"/>
    </location>
</feature>
<keyword evidence="10" id="KW-1185">Reference proteome</keyword>
<dbReference type="Pfam" id="PF02687">
    <property type="entry name" value="FtsX"/>
    <property type="match status" value="2"/>
</dbReference>
<feature type="domain" description="MacB-like periplasmic core" evidence="8">
    <location>
        <begin position="441"/>
        <end position="651"/>
    </location>
</feature>
<keyword evidence="3 6" id="KW-0812">Transmembrane</keyword>
<feature type="transmembrane region" description="Helical" evidence="6">
    <location>
        <begin position="338"/>
        <end position="363"/>
    </location>
</feature>
<feature type="domain" description="ABC3 transporter permease C-terminal" evidence="7">
    <location>
        <begin position="687"/>
        <end position="800"/>
    </location>
</feature>
<evidence type="ECO:0000256" key="2">
    <source>
        <dbReference type="ARBA" id="ARBA00022475"/>
    </source>
</evidence>
<feature type="transmembrane region" description="Helical" evidence="6">
    <location>
        <begin position="383"/>
        <end position="408"/>
    </location>
</feature>
<dbReference type="PANTHER" id="PTHR30572:SF18">
    <property type="entry name" value="ABC-TYPE MACROLIDE FAMILY EXPORT SYSTEM PERMEASE COMPONENT 2"/>
    <property type="match status" value="1"/>
</dbReference>
<accession>A0A1N6D3L3</accession>
<evidence type="ECO:0000256" key="1">
    <source>
        <dbReference type="ARBA" id="ARBA00004651"/>
    </source>
</evidence>
<dbReference type="Proteomes" id="UP000185003">
    <property type="component" value="Unassembled WGS sequence"/>
</dbReference>
<protein>
    <submittedName>
        <fullName evidence="9">ABC-type antimicrobial peptide transport system, permease component</fullName>
    </submittedName>
</protein>
<evidence type="ECO:0000259" key="7">
    <source>
        <dbReference type="Pfam" id="PF02687"/>
    </source>
</evidence>
<evidence type="ECO:0000259" key="8">
    <source>
        <dbReference type="Pfam" id="PF12704"/>
    </source>
</evidence>
<evidence type="ECO:0000256" key="6">
    <source>
        <dbReference type="SAM" id="Phobius"/>
    </source>
</evidence>
<feature type="transmembrane region" description="Helical" evidence="6">
    <location>
        <begin position="736"/>
        <end position="755"/>
    </location>
</feature>
<comment type="subcellular location">
    <subcellularLocation>
        <location evidence="1">Cell membrane</location>
        <topology evidence="1">Multi-pass membrane protein</topology>
    </subcellularLocation>
</comment>
<proteinExistence type="predicted"/>
<keyword evidence="5 6" id="KW-0472">Membrane</keyword>
<name>A0A1N6D3L3_9BACT</name>
<dbReference type="InterPro" id="IPR025857">
    <property type="entry name" value="MacB_PCD"/>
</dbReference>
<gene>
    <name evidence="9" type="ORF">SAMN04488055_0209</name>
</gene>
<feature type="domain" description="ABC3 transporter permease C-terminal" evidence="7">
    <location>
        <begin position="297"/>
        <end position="412"/>
    </location>
</feature>
<dbReference type="GO" id="GO:0005886">
    <property type="term" value="C:plasma membrane"/>
    <property type="evidence" value="ECO:0007669"/>
    <property type="project" value="UniProtKB-SubCell"/>
</dbReference>
<evidence type="ECO:0000256" key="3">
    <source>
        <dbReference type="ARBA" id="ARBA00022692"/>
    </source>
</evidence>
<dbReference type="RefSeq" id="WP_074240370.1">
    <property type="nucleotide sequence ID" value="NZ_FSRA01000001.1"/>
</dbReference>
<feature type="transmembrane region" description="Helical" evidence="6">
    <location>
        <begin position="767"/>
        <end position="788"/>
    </location>
</feature>
<dbReference type="Pfam" id="PF12704">
    <property type="entry name" value="MacB_PCD"/>
    <property type="match status" value="2"/>
</dbReference>
<dbReference type="InterPro" id="IPR050250">
    <property type="entry name" value="Macrolide_Exporter_MacB"/>
</dbReference>
<feature type="domain" description="MacB-like periplasmic core" evidence="8">
    <location>
        <begin position="20"/>
        <end position="244"/>
    </location>
</feature>
<reference evidence="9 10" key="1">
    <citation type="submission" date="2016-11" db="EMBL/GenBank/DDBJ databases">
        <authorList>
            <person name="Jaros S."/>
            <person name="Januszkiewicz K."/>
            <person name="Wedrychowicz H."/>
        </authorList>
    </citation>
    <scope>NUCLEOTIDE SEQUENCE [LARGE SCALE GENOMIC DNA]</scope>
    <source>
        <strain evidence="9 10">DSM 24787</strain>
    </source>
</reference>
<evidence type="ECO:0000256" key="5">
    <source>
        <dbReference type="ARBA" id="ARBA00023136"/>
    </source>
</evidence>
<sequence length="808" mass="91185">MIKNYVKIAWRSLINNKVSSLINIGGLAVGITIVLFNGLWVWDELSFNKYHENYDRITQVISSGTDPKDGPFVNNSLPYPLATALAEDYKDNFSHIVRASWVQEYILSAGEEIISRKGQFMDEGAPEMLSLKMKQGSRSGLNDPYSIMLCESAAKALFRDADPVGRLVTMNNKTQLKVTGVYEDLPLNSQFKDVKFLSAWKLWEMQNDWIQKRALNDWNNNFIRLYAEIKPGMDLATVNKNISNAMQENIRGMEKFKAQVEQKVTVSLYPMSRWHLYPNNIRSSGTSPLRMVWLIGIIGIFVLLLACINFMNLSTARSAKRARETGIRKALGSMRKQLIFQFYSESFLVVTFSFILACLLVIIFLPAFNHLAAKEMKMLWGNIYFWLISFGFIFITSLLAGSYPALYLSSFKPIKVLKGTYQAGRFAVIPRKALVVMQFTVSVALVICTLVIYRQVNFAKDRPVGYTREGLLMMEMKSADFRGKYDVLRTSLLNTGMVAEMSESMGGVTEVVSSNEGFDWLGRDAAKDESMGTLAVTHEYGKTVGWQFIAGRDFSREFAGDSSGVVINEAAAQYMGLTQPVGETITWKWRDNAPYPYKILGVIRNVVMESPYKPVKPTLFFVKALNGNVNWINIRVKPGVSMSQGLSKIEEVFRKLIPSAPFDYKFVDEVYAAKFATEERFGTLVAFFSILAIFISCLGLFGLSSFTAEQRTKEIGVRKVLGASVLNIWYMLSKDFAMLVIISLLVAMPVAYYFMQNWLDNFPYRVTLSWWVFAVAGLGAMLITIMTISVQSIKAAFMNPVRSLKADS</sequence>
<dbReference type="InterPro" id="IPR003838">
    <property type="entry name" value="ABC3_permease_C"/>
</dbReference>
<dbReference type="GO" id="GO:0022857">
    <property type="term" value="F:transmembrane transporter activity"/>
    <property type="evidence" value="ECO:0007669"/>
    <property type="project" value="TreeGrafter"/>
</dbReference>
<feature type="transmembrane region" description="Helical" evidence="6">
    <location>
        <begin position="681"/>
        <end position="703"/>
    </location>
</feature>
<organism evidence="9 10">
    <name type="scientific">Chitinophaga niabensis</name>
    <dbReference type="NCBI Taxonomy" id="536979"/>
    <lineage>
        <taxon>Bacteria</taxon>
        <taxon>Pseudomonadati</taxon>
        <taxon>Bacteroidota</taxon>
        <taxon>Chitinophagia</taxon>
        <taxon>Chitinophagales</taxon>
        <taxon>Chitinophagaceae</taxon>
        <taxon>Chitinophaga</taxon>
    </lineage>
</organism>
<evidence type="ECO:0000313" key="10">
    <source>
        <dbReference type="Proteomes" id="UP000185003"/>
    </source>
</evidence>
<dbReference type="EMBL" id="FSRA01000001">
    <property type="protein sequence ID" value="SIN65381.1"/>
    <property type="molecule type" value="Genomic_DNA"/>
</dbReference>
<feature type="transmembrane region" description="Helical" evidence="6">
    <location>
        <begin position="291"/>
        <end position="313"/>
    </location>
</feature>
<keyword evidence="4 6" id="KW-1133">Transmembrane helix</keyword>
<evidence type="ECO:0000256" key="4">
    <source>
        <dbReference type="ARBA" id="ARBA00022989"/>
    </source>
</evidence>